<comment type="subunit">
    <text evidence="6">Component of a complex at least composed of URM1, CTU2/NCS2 and CTU1/ATPBD3.</text>
</comment>
<dbReference type="InterPro" id="IPR012675">
    <property type="entry name" value="Beta-grasp_dom_sf"/>
</dbReference>
<dbReference type="GO" id="GO:0005829">
    <property type="term" value="C:cytosol"/>
    <property type="evidence" value="ECO:0007669"/>
    <property type="project" value="UniProtKB-UniRule"/>
</dbReference>
<comment type="caution">
    <text evidence="9">The sequence shown here is derived from an EMBL/GenBank/DDBJ whole genome shotgun (WGS) entry which is preliminary data.</text>
</comment>
<accession>A0A811XWZ2</accession>
<name>A0A811XWZ2_NYCPR</name>
<dbReference type="CDD" id="cd01764">
    <property type="entry name" value="Ubl_Urm1"/>
    <property type="match status" value="1"/>
</dbReference>
<feature type="modified residue" description="1-thioglycine" evidence="6">
    <location>
        <position position="193"/>
    </location>
</feature>
<comment type="pathway">
    <text evidence="6 7">tRNA modification; 5-methoxycarbonylmethyl-2-thiouridine-tRNA biosynthesis.</text>
</comment>
<dbReference type="FunFam" id="3.10.20.30:FF:000021">
    <property type="entry name" value="Ubiquitin-related modifier 1"/>
    <property type="match status" value="1"/>
</dbReference>
<dbReference type="PANTHER" id="PTHR14986">
    <property type="entry name" value="RURM1 PROTEIN"/>
    <property type="match status" value="1"/>
</dbReference>
<dbReference type="GO" id="GO:0034227">
    <property type="term" value="P:tRNA thio-modification"/>
    <property type="evidence" value="ECO:0007669"/>
    <property type="project" value="UniProtKB-UniRule"/>
</dbReference>
<feature type="compositionally biased region" description="Basic residues" evidence="8">
    <location>
        <begin position="1"/>
        <end position="10"/>
    </location>
</feature>
<dbReference type="GO" id="GO:0002098">
    <property type="term" value="P:tRNA wobble uridine modification"/>
    <property type="evidence" value="ECO:0007669"/>
    <property type="project" value="UniProtKB-UniRule"/>
</dbReference>
<evidence type="ECO:0000256" key="6">
    <source>
        <dbReference type="HAMAP-Rule" id="MF_03048"/>
    </source>
</evidence>
<protein>
    <recommendedName>
        <fullName evidence="6 7">Ubiquitin-related modifier 1</fullName>
    </recommendedName>
</protein>
<dbReference type="InterPro" id="IPR015221">
    <property type="entry name" value="Urm1"/>
</dbReference>
<evidence type="ECO:0000256" key="7">
    <source>
        <dbReference type="RuleBase" id="RU361182"/>
    </source>
</evidence>
<dbReference type="InterPro" id="IPR016155">
    <property type="entry name" value="Mopterin_synth/thiamin_S_b"/>
</dbReference>
<proteinExistence type="inferred from homology"/>
<evidence type="ECO:0000256" key="3">
    <source>
        <dbReference type="ARBA" id="ARBA00022499"/>
    </source>
</evidence>
<evidence type="ECO:0000313" key="10">
    <source>
        <dbReference type="Proteomes" id="UP000645828"/>
    </source>
</evidence>
<feature type="cross-link" description="Glycyl lysine isopeptide (Gly-Lys) (interchain with K-? in acceptor proteins)" evidence="6">
    <location>
        <position position="193"/>
    </location>
</feature>
<keyword evidence="10" id="KW-1185">Reference proteome</keyword>
<comment type="subcellular location">
    <subcellularLocation>
        <location evidence="1 6 7">Cytoplasm</location>
    </subcellularLocation>
</comment>
<evidence type="ECO:0000256" key="4">
    <source>
        <dbReference type="ARBA" id="ARBA00022694"/>
    </source>
</evidence>
<keyword evidence="3 6" id="KW-1017">Isopeptide bond</keyword>
<dbReference type="Gene3D" id="3.10.20.30">
    <property type="match status" value="1"/>
</dbReference>
<keyword evidence="2 6" id="KW-0963">Cytoplasm</keyword>
<reference evidence="9" key="1">
    <citation type="submission" date="2020-12" db="EMBL/GenBank/DDBJ databases">
        <authorList>
            <consortium name="Molecular Ecology Group"/>
        </authorList>
    </citation>
    <scope>NUCLEOTIDE SEQUENCE</scope>
    <source>
        <strain evidence="9">TBG_1078</strain>
    </source>
</reference>
<sequence length="193" mass="21778">MPSRLPRSRRSSQEPLPHLPRPLSPVPKTHPKTKPRASNSAVTCPRVLAPGLPPIAEEGWLPRHRLFRPRQPEVGRKRRKLRGISCEFGYLNMAAPLSVEVEFGGGAELLFDGVKKHQVTLPGQEEPWDIRSLLVWIKKNLLKERPELFIQGDSVRPGILVLVNDADWELLGELDYQLQDQDSILFISTLHGG</sequence>
<dbReference type="SUPFAM" id="SSF54285">
    <property type="entry name" value="MoaD/ThiS"/>
    <property type="match status" value="1"/>
</dbReference>
<organism evidence="9 10">
    <name type="scientific">Nyctereutes procyonoides</name>
    <name type="common">Raccoon dog</name>
    <name type="synonym">Canis procyonoides</name>
    <dbReference type="NCBI Taxonomy" id="34880"/>
    <lineage>
        <taxon>Eukaryota</taxon>
        <taxon>Metazoa</taxon>
        <taxon>Chordata</taxon>
        <taxon>Craniata</taxon>
        <taxon>Vertebrata</taxon>
        <taxon>Euteleostomi</taxon>
        <taxon>Mammalia</taxon>
        <taxon>Eutheria</taxon>
        <taxon>Laurasiatheria</taxon>
        <taxon>Carnivora</taxon>
        <taxon>Caniformia</taxon>
        <taxon>Canidae</taxon>
        <taxon>Nyctereutes</taxon>
    </lineage>
</organism>
<dbReference type="UniPathway" id="UPA00988"/>
<comment type="function">
    <text evidence="6">Acts as a sulfur carrier required for 2-thiolation of mcm(5)S(2)U at tRNA wobble positions of cytosolic tRNA(Lys), tRNA(Glu) and tRNA(Gln). Serves as sulfur donor in tRNA 2-thiolation reaction by being thiocarboxylated (-COSH) at its C-terminus by MOCS3. The sulfur is then transferred to tRNA to form 2-thiolation of mcm(5)S(2)U. Also acts as a ubiquitin-like protein (UBL) that is covalently conjugated via an isopeptide bond to lysine residues of target proteins such as MOCS3, ATPBD3, CTU2, USP15 and CAS. The thiocarboxylated form serves as substrate for conjugation and oxidative stress specifically induces the formation of UBL-protein conjugates.</text>
</comment>
<dbReference type="AlphaFoldDB" id="A0A811XWZ2"/>
<evidence type="ECO:0000256" key="2">
    <source>
        <dbReference type="ARBA" id="ARBA00022490"/>
    </source>
</evidence>
<comment type="PTM">
    <text evidence="6">C-terminal thiocarboxylation occurs in 2 steps, it is first acyl-adenylated (-COAMP) via the hesA/moeB/thiF part of MOCS3, then thiocarboxylated (-COSH) via the rhodanese domain of MOCS3.</text>
</comment>
<evidence type="ECO:0000256" key="8">
    <source>
        <dbReference type="SAM" id="MobiDB-lite"/>
    </source>
</evidence>
<dbReference type="Proteomes" id="UP000645828">
    <property type="component" value="Unassembled WGS sequence"/>
</dbReference>
<comment type="similarity">
    <text evidence="6 7">Belongs to the URM1 family.</text>
</comment>
<evidence type="ECO:0000256" key="5">
    <source>
        <dbReference type="ARBA" id="ARBA00022786"/>
    </source>
</evidence>
<evidence type="ECO:0000313" key="9">
    <source>
        <dbReference type="EMBL" id="CAD7667947.1"/>
    </source>
</evidence>
<evidence type="ECO:0000256" key="1">
    <source>
        <dbReference type="ARBA" id="ARBA00004496"/>
    </source>
</evidence>
<dbReference type="HAMAP" id="MF_03048">
    <property type="entry name" value="Urm1"/>
    <property type="match status" value="1"/>
</dbReference>
<dbReference type="GO" id="GO:0032447">
    <property type="term" value="P:protein urmylation"/>
    <property type="evidence" value="ECO:0007669"/>
    <property type="project" value="UniProtKB-UniRule"/>
</dbReference>
<dbReference type="Pfam" id="PF09138">
    <property type="entry name" value="Urm1"/>
    <property type="match status" value="1"/>
</dbReference>
<dbReference type="EMBL" id="CAJHUB010000649">
    <property type="protein sequence ID" value="CAD7667947.1"/>
    <property type="molecule type" value="Genomic_DNA"/>
</dbReference>
<feature type="region of interest" description="Disordered" evidence="8">
    <location>
        <begin position="1"/>
        <end position="41"/>
    </location>
</feature>
<keyword evidence="5 6" id="KW-0833">Ubl conjugation pathway</keyword>
<gene>
    <name evidence="6" type="primary">URM1</name>
    <name evidence="9" type="ORF">NYPRO_LOCUS1226</name>
</gene>
<keyword evidence="4 6" id="KW-0819">tRNA processing</keyword>